<sequence>MTAYSSSSSSLGSTLILCLIITSLITPSTSNYLSQMCIKSKSPRFCLQVFGLNPHRRPYELTREAINLAFTNASQTKTKIHAFLDQTNDDNLKTIYNLCLDYYQSAIDVLTHAEEYYLKEGQYSNVHAIGKLVQIASFYCENGFQTIPGYAYASTLSKDNDNLENFGSIIVSAVNLLFNSP</sequence>
<keyword evidence="2" id="KW-1015">Disulfide bond</keyword>
<evidence type="ECO:0000256" key="3">
    <source>
        <dbReference type="ARBA" id="ARBA00038471"/>
    </source>
</evidence>
<dbReference type="Proteomes" id="UP001371456">
    <property type="component" value="Unassembled WGS sequence"/>
</dbReference>
<dbReference type="InterPro" id="IPR034086">
    <property type="entry name" value="PMEI_plant"/>
</dbReference>
<comment type="similarity">
    <text evidence="3">Belongs to the PMEI family.</text>
</comment>
<keyword evidence="7" id="KW-1185">Reference proteome</keyword>
<dbReference type="InterPro" id="IPR006501">
    <property type="entry name" value="Pectinesterase_inhib_dom"/>
</dbReference>
<dbReference type="SUPFAM" id="SSF101148">
    <property type="entry name" value="Plant invertase/pectin methylesterase inhibitor"/>
    <property type="match status" value="1"/>
</dbReference>
<organism evidence="6 7">
    <name type="scientific">Solanum bulbocastanum</name>
    <name type="common">Wild potato</name>
    <dbReference type="NCBI Taxonomy" id="147425"/>
    <lineage>
        <taxon>Eukaryota</taxon>
        <taxon>Viridiplantae</taxon>
        <taxon>Streptophyta</taxon>
        <taxon>Embryophyta</taxon>
        <taxon>Tracheophyta</taxon>
        <taxon>Spermatophyta</taxon>
        <taxon>Magnoliopsida</taxon>
        <taxon>eudicotyledons</taxon>
        <taxon>Gunneridae</taxon>
        <taxon>Pentapetalae</taxon>
        <taxon>asterids</taxon>
        <taxon>lamiids</taxon>
        <taxon>Solanales</taxon>
        <taxon>Solanaceae</taxon>
        <taxon>Solanoideae</taxon>
        <taxon>Solaneae</taxon>
        <taxon>Solanum</taxon>
    </lineage>
</organism>
<accession>A0AAN8YAR9</accession>
<evidence type="ECO:0000256" key="1">
    <source>
        <dbReference type="ARBA" id="ARBA00022729"/>
    </source>
</evidence>
<dbReference type="PANTHER" id="PTHR36710">
    <property type="entry name" value="PECTINESTERASE INHIBITOR-LIKE"/>
    <property type="match status" value="1"/>
</dbReference>
<dbReference type="InterPro" id="IPR035513">
    <property type="entry name" value="Invertase/methylesterase_inhib"/>
</dbReference>
<reference evidence="6 7" key="1">
    <citation type="submission" date="2024-02" db="EMBL/GenBank/DDBJ databases">
        <title>de novo genome assembly of Solanum bulbocastanum strain 11H21.</title>
        <authorList>
            <person name="Hosaka A.J."/>
        </authorList>
    </citation>
    <scope>NUCLEOTIDE SEQUENCE [LARGE SCALE GENOMIC DNA]</scope>
    <source>
        <tissue evidence="6">Young leaves</tissue>
    </source>
</reference>
<evidence type="ECO:0000256" key="2">
    <source>
        <dbReference type="ARBA" id="ARBA00023157"/>
    </source>
</evidence>
<evidence type="ECO:0000259" key="5">
    <source>
        <dbReference type="SMART" id="SM00856"/>
    </source>
</evidence>
<dbReference type="SMART" id="SM00856">
    <property type="entry name" value="PMEI"/>
    <property type="match status" value="1"/>
</dbReference>
<feature type="domain" description="Pectinesterase inhibitor" evidence="5">
    <location>
        <begin position="28"/>
        <end position="173"/>
    </location>
</feature>
<feature type="chain" id="PRO_5042931710" description="Pectinesterase inhibitor domain-containing protein" evidence="4">
    <location>
        <begin position="31"/>
        <end position="181"/>
    </location>
</feature>
<dbReference type="CDD" id="cd15797">
    <property type="entry name" value="PMEI"/>
    <property type="match status" value="1"/>
</dbReference>
<name>A0AAN8YAR9_SOLBU</name>
<proteinExistence type="inferred from homology"/>
<gene>
    <name evidence="6" type="ORF">RDI58_014624</name>
</gene>
<dbReference type="EMBL" id="JBANQN010000006">
    <property type="protein sequence ID" value="KAK6786099.1"/>
    <property type="molecule type" value="Genomic_DNA"/>
</dbReference>
<evidence type="ECO:0000313" key="7">
    <source>
        <dbReference type="Proteomes" id="UP001371456"/>
    </source>
</evidence>
<dbReference type="AlphaFoldDB" id="A0AAN8YAR9"/>
<dbReference type="Gene3D" id="1.20.140.40">
    <property type="entry name" value="Invertase/pectin methylesterase inhibitor family protein"/>
    <property type="match status" value="1"/>
</dbReference>
<evidence type="ECO:0000313" key="6">
    <source>
        <dbReference type="EMBL" id="KAK6786099.1"/>
    </source>
</evidence>
<dbReference type="Pfam" id="PF04043">
    <property type="entry name" value="PMEI"/>
    <property type="match status" value="1"/>
</dbReference>
<dbReference type="PANTHER" id="PTHR36710:SF10">
    <property type="entry name" value="PECTINESTERASE INHIBITOR DOMAIN-CONTAINING PROTEIN"/>
    <property type="match status" value="1"/>
</dbReference>
<dbReference type="GO" id="GO:0046910">
    <property type="term" value="F:pectinesterase inhibitor activity"/>
    <property type="evidence" value="ECO:0007669"/>
    <property type="project" value="InterPro"/>
</dbReference>
<dbReference type="NCBIfam" id="TIGR01614">
    <property type="entry name" value="PME_inhib"/>
    <property type="match status" value="1"/>
</dbReference>
<evidence type="ECO:0000256" key="4">
    <source>
        <dbReference type="SAM" id="SignalP"/>
    </source>
</evidence>
<keyword evidence="1 4" id="KW-0732">Signal</keyword>
<protein>
    <recommendedName>
        <fullName evidence="5">Pectinesterase inhibitor domain-containing protein</fullName>
    </recommendedName>
</protein>
<comment type="caution">
    <text evidence="6">The sequence shown here is derived from an EMBL/GenBank/DDBJ whole genome shotgun (WGS) entry which is preliminary data.</text>
</comment>
<dbReference type="InterPro" id="IPR052421">
    <property type="entry name" value="PCW_Enzyme_Inhibitor"/>
</dbReference>
<feature type="signal peptide" evidence="4">
    <location>
        <begin position="1"/>
        <end position="30"/>
    </location>
</feature>